<comment type="caution">
    <text evidence="7">The sequence shown here is derived from an EMBL/GenBank/DDBJ whole genome shotgun (WGS) entry which is preliminary data.</text>
</comment>
<keyword evidence="2" id="KW-0285">Flavoprotein</keyword>
<evidence type="ECO:0000256" key="2">
    <source>
        <dbReference type="ARBA" id="ARBA00022630"/>
    </source>
</evidence>
<dbReference type="AlphaFoldDB" id="A0A9X8N8Q3"/>
<proteinExistence type="predicted"/>
<dbReference type="InterPro" id="IPR023753">
    <property type="entry name" value="FAD/NAD-binding_dom"/>
</dbReference>
<dbReference type="SUPFAM" id="SSF55424">
    <property type="entry name" value="FAD/NAD-linked reductases, dimerisation (C-terminal) domain"/>
    <property type="match status" value="1"/>
</dbReference>
<feature type="domain" description="FAD/NAD(P)-binding" evidence="5">
    <location>
        <begin position="3"/>
        <end position="298"/>
    </location>
</feature>
<organism evidence="7 8">
    <name type="scientific">Streptomyces yunnanensis</name>
    <dbReference type="NCBI Taxonomy" id="156453"/>
    <lineage>
        <taxon>Bacteria</taxon>
        <taxon>Bacillati</taxon>
        <taxon>Actinomycetota</taxon>
        <taxon>Actinomycetes</taxon>
        <taxon>Kitasatosporales</taxon>
        <taxon>Streptomycetaceae</taxon>
        <taxon>Streptomyces</taxon>
    </lineage>
</organism>
<dbReference type="PANTHER" id="PTHR43557">
    <property type="entry name" value="APOPTOSIS-INDUCING FACTOR 1"/>
    <property type="match status" value="1"/>
</dbReference>
<evidence type="ECO:0000256" key="1">
    <source>
        <dbReference type="ARBA" id="ARBA00001974"/>
    </source>
</evidence>
<evidence type="ECO:0000313" key="7">
    <source>
        <dbReference type="EMBL" id="SHN29562.1"/>
    </source>
</evidence>
<keyword evidence="4" id="KW-0560">Oxidoreductase</keyword>
<dbReference type="Pfam" id="PF14759">
    <property type="entry name" value="Reductase_C"/>
    <property type="match status" value="1"/>
</dbReference>
<dbReference type="InterPro" id="IPR050446">
    <property type="entry name" value="FAD-oxidoreductase/Apoptosis"/>
</dbReference>
<dbReference type="PRINTS" id="PR00411">
    <property type="entry name" value="PNDRDTASEI"/>
</dbReference>
<evidence type="ECO:0000259" key="5">
    <source>
        <dbReference type="Pfam" id="PF07992"/>
    </source>
</evidence>
<accession>A0A9X8N8Q3</accession>
<protein>
    <submittedName>
        <fullName evidence="7">Reductase C-terminal</fullName>
    </submittedName>
</protein>
<dbReference type="InterPro" id="IPR036188">
    <property type="entry name" value="FAD/NAD-bd_sf"/>
</dbReference>
<dbReference type="GO" id="GO:0016651">
    <property type="term" value="F:oxidoreductase activity, acting on NAD(P)H"/>
    <property type="evidence" value="ECO:0007669"/>
    <property type="project" value="TreeGrafter"/>
</dbReference>
<evidence type="ECO:0000313" key="8">
    <source>
        <dbReference type="Proteomes" id="UP000184388"/>
    </source>
</evidence>
<dbReference type="SUPFAM" id="SSF51905">
    <property type="entry name" value="FAD/NAD(P)-binding domain"/>
    <property type="match status" value="2"/>
</dbReference>
<dbReference type="EMBL" id="FRBK01000031">
    <property type="protein sequence ID" value="SHN29562.1"/>
    <property type="molecule type" value="Genomic_DNA"/>
</dbReference>
<dbReference type="RefSeq" id="WP_208622299.1">
    <property type="nucleotide sequence ID" value="NZ_FRBK01000031.1"/>
</dbReference>
<dbReference type="InterPro" id="IPR016156">
    <property type="entry name" value="FAD/NAD-linked_Rdtase_dimer_sf"/>
</dbReference>
<dbReference type="InterPro" id="IPR028202">
    <property type="entry name" value="Reductase_C"/>
</dbReference>
<dbReference type="PANTHER" id="PTHR43557:SF2">
    <property type="entry name" value="RIESKE DOMAIN-CONTAINING PROTEIN-RELATED"/>
    <property type="match status" value="1"/>
</dbReference>
<dbReference type="Gene3D" id="3.30.390.30">
    <property type="match status" value="1"/>
</dbReference>
<evidence type="ECO:0000256" key="4">
    <source>
        <dbReference type="ARBA" id="ARBA00023002"/>
    </source>
</evidence>
<evidence type="ECO:0000259" key="6">
    <source>
        <dbReference type="Pfam" id="PF14759"/>
    </source>
</evidence>
<keyword evidence="3" id="KW-0274">FAD</keyword>
<name>A0A9X8N8Q3_9ACTN</name>
<dbReference type="Proteomes" id="UP000184388">
    <property type="component" value="Unassembled WGS sequence"/>
</dbReference>
<evidence type="ECO:0000256" key="3">
    <source>
        <dbReference type="ARBA" id="ARBA00022827"/>
    </source>
</evidence>
<gene>
    <name evidence="7" type="ORF">SAMN05216268_13117</name>
</gene>
<feature type="domain" description="Reductase C-terminal" evidence="6">
    <location>
        <begin position="317"/>
        <end position="385"/>
    </location>
</feature>
<comment type="cofactor">
    <cofactor evidence="1">
        <name>FAD</name>
        <dbReference type="ChEBI" id="CHEBI:57692"/>
    </cofactor>
</comment>
<dbReference type="Gene3D" id="3.50.50.60">
    <property type="entry name" value="FAD/NAD(P)-binding domain"/>
    <property type="match status" value="2"/>
</dbReference>
<dbReference type="PRINTS" id="PR00368">
    <property type="entry name" value="FADPNR"/>
</dbReference>
<dbReference type="Pfam" id="PF07992">
    <property type="entry name" value="Pyr_redox_2"/>
    <property type="match status" value="1"/>
</dbReference>
<dbReference type="GO" id="GO:0005737">
    <property type="term" value="C:cytoplasm"/>
    <property type="evidence" value="ECO:0007669"/>
    <property type="project" value="TreeGrafter"/>
</dbReference>
<reference evidence="8" key="1">
    <citation type="submission" date="2016-11" db="EMBL/GenBank/DDBJ databases">
        <authorList>
            <person name="Jaros S."/>
            <person name="Januszkiewicz K."/>
            <person name="Wedrychowicz H."/>
        </authorList>
    </citation>
    <scope>NUCLEOTIDE SEQUENCE [LARGE SCALE GENOMIC DNA]</scope>
    <source>
        <strain evidence="8">CGMCC 4.3555</strain>
    </source>
</reference>
<sequence length="401" mass="42591">MNRIVIVGASAAGLTAAESLRRRGWDGHLTVIGEEPHPPYDRPPLSKQILTGAWGPERATLRSLPDLARLRADLRLGQYAAALDVPSRRVRLGGGESIGFDALVIATGVAPRRLPDSDLAGVHVLRTLDDAIALRAALRARPRVVVVGAGLLGTEVAAAARTMGLEVTVVEPEQVPVRRPFGDRIGALVAELHRDHGTRLHCGVPVRRLRGAGGRVTGVDLGDGTTLPADVVVLALGAAPATGWLAGSGLRLGDGVECDAYCQAAPGIYAAGDVASWPNARFGTRMRLEHRMNAIEQAMAAVGNLLGDATPFAPVPYFWTDQYDTRIQAFGIFPPDAEMRIVYGSPSDGRFAAAYGHRGRVVGVLGWNAPRQVRTLRRMVVDRAPWTTFAAVPALSPAIVN</sequence>